<dbReference type="EC" id="2.7.13.3" evidence="2"/>
<feature type="transmembrane region" description="Helical" evidence="10">
    <location>
        <begin position="80"/>
        <end position="98"/>
    </location>
</feature>
<feature type="signal peptide" evidence="11">
    <location>
        <begin position="1"/>
        <end position="17"/>
    </location>
</feature>
<dbReference type="Gene3D" id="1.20.5.1930">
    <property type="match status" value="1"/>
</dbReference>
<comment type="caution">
    <text evidence="14">The sequence shown here is derived from an EMBL/GenBank/DDBJ whole genome shotgun (WGS) entry which is preliminary data.</text>
</comment>
<evidence type="ECO:0000256" key="7">
    <source>
        <dbReference type="ARBA" id="ARBA00022840"/>
    </source>
</evidence>
<keyword evidence="11" id="KW-0732">Signal</keyword>
<keyword evidence="6 14" id="KW-0418">Kinase</keyword>
<dbReference type="RefSeq" id="WP_010351876.1">
    <property type="nucleotide sequence ID" value="NZ_CP122369.1"/>
</dbReference>
<evidence type="ECO:0000259" key="12">
    <source>
        <dbReference type="Pfam" id="PF02518"/>
    </source>
</evidence>
<evidence type="ECO:0000259" key="13">
    <source>
        <dbReference type="Pfam" id="PF07730"/>
    </source>
</evidence>
<feature type="domain" description="Signal transduction histidine kinase subgroup 3 dimerisation and phosphoacceptor" evidence="13">
    <location>
        <begin position="177"/>
        <end position="241"/>
    </location>
</feature>
<dbReference type="EMBL" id="JARAWP010000002">
    <property type="protein sequence ID" value="MDX3017233.1"/>
    <property type="molecule type" value="Genomic_DNA"/>
</dbReference>
<evidence type="ECO:0000256" key="2">
    <source>
        <dbReference type="ARBA" id="ARBA00012438"/>
    </source>
</evidence>
<dbReference type="Proteomes" id="UP001272987">
    <property type="component" value="Unassembled WGS sequence"/>
</dbReference>
<dbReference type="Pfam" id="PF02518">
    <property type="entry name" value="HATPase_c"/>
    <property type="match status" value="1"/>
</dbReference>
<evidence type="ECO:0000256" key="4">
    <source>
        <dbReference type="ARBA" id="ARBA00022679"/>
    </source>
</evidence>
<feature type="chain" id="PRO_5043000649" description="histidine kinase" evidence="11">
    <location>
        <begin position="18"/>
        <end position="419"/>
    </location>
</feature>
<evidence type="ECO:0000313" key="15">
    <source>
        <dbReference type="EMBL" id="MDX3017233.1"/>
    </source>
</evidence>
<dbReference type="GO" id="GO:0000155">
    <property type="term" value="F:phosphorelay sensor kinase activity"/>
    <property type="evidence" value="ECO:0007669"/>
    <property type="project" value="InterPro"/>
</dbReference>
<dbReference type="Pfam" id="PF07730">
    <property type="entry name" value="HisKA_3"/>
    <property type="match status" value="1"/>
</dbReference>
<keyword evidence="3" id="KW-0597">Phosphoprotein</keyword>
<evidence type="ECO:0000313" key="17">
    <source>
        <dbReference type="Proteomes" id="UP001282288"/>
    </source>
</evidence>
<feature type="compositionally biased region" description="Basic and acidic residues" evidence="9">
    <location>
        <begin position="249"/>
        <end position="258"/>
    </location>
</feature>
<evidence type="ECO:0000256" key="6">
    <source>
        <dbReference type="ARBA" id="ARBA00022777"/>
    </source>
</evidence>
<evidence type="ECO:0000256" key="10">
    <source>
        <dbReference type="SAM" id="Phobius"/>
    </source>
</evidence>
<organism evidence="14 17">
    <name type="scientific">Streptomyces acidiscabies</name>
    <dbReference type="NCBI Taxonomy" id="42234"/>
    <lineage>
        <taxon>Bacteria</taxon>
        <taxon>Bacillati</taxon>
        <taxon>Actinomycetota</taxon>
        <taxon>Actinomycetes</taxon>
        <taxon>Kitasatosporales</taxon>
        <taxon>Streptomycetaceae</taxon>
        <taxon>Streptomyces</taxon>
    </lineage>
</organism>
<dbReference type="Gene3D" id="3.30.565.10">
    <property type="entry name" value="Histidine kinase-like ATPase, C-terminal domain"/>
    <property type="match status" value="1"/>
</dbReference>
<dbReference type="Proteomes" id="UP001282288">
    <property type="component" value="Unassembled WGS sequence"/>
</dbReference>
<keyword evidence="16" id="KW-1185">Reference proteome</keyword>
<evidence type="ECO:0000313" key="14">
    <source>
        <dbReference type="EMBL" id="MDX2963881.1"/>
    </source>
</evidence>
<feature type="transmembrane region" description="Helical" evidence="10">
    <location>
        <begin position="137"/>
        <end position="158"/>
    </location>
</feature>
<feature type="domain" description="Histidine kinase/HSP90-like ATPase" evidence="12">
    <location>
        <begin position="309"/>
        <end position="402"/>
    </location>
</feature>
<keyword evidence="10" id="KW-0472">Membrane</keyword>
<protein>
    <recommendedName>
        <fullName evidence="2">histidine kinase</fullName>
        <ecNumber evidence="2">2.7.13.3</ecNumber>
    </recommendedName>
</protein>
<sequence length="419" mass="43980">MRSFVCAILVMATLAVAAATTASVGPLISGAGTAAVVAALVLTVWNPPQPRVLPLTVLGVTAVSLTVTFAYQGPARSATANWWTAETLAFTALVAAAVRRPRPRTSVGLSLLLASAITLSPLRITLNMTPPAGHDETVQLCLLWALFAMSAGGIGAYLRSLDARSRAAVAAERQAQRMHLARDLHDYAAHDITAVVVLVEAARVMAEKDPRQALDLLPEIGAAGTQALEAMDRTVQLLAEPTAAGQPERAVRDSESARHLRIGSRSRRDLGELPSLVERFNRTGRPEAVLDMAEGLVDELPAEVSAVGYRVVVEALTNVRRHAGTASRVDISLRTAAGALSLQVSDDAHRPQAEPGLPERPAGTGSTGIKGLSARVAELGGELTAGPRQPHGWHVTVLLPLTGTPPAQETRASRNLPNG</sequence>
<keyword evidence="7" id="KW-0067">ATP-binding</keyword>
<gene>
    <name evidence="14" type="ORF">PV399_29765</name>
    <name evidence="15" type="ORF">PV666_04970</name>
</gene>
<dbReference type="SUPFAM" id="SSF55874">
    <property type="entry name" value="ATPase domain of HSP90 chaperone/DNA topoisomerase II/histidine kinase"/>
    <property type="match status" value="1"/>
</dbReference>
<dbReference type="GO" id="GO:0016020">
    <property type="term" value="C:membrane"/>
    <property type="evidence" value="ECO:0007669"/>
    <property type="project" value="InterPro"/>
</dbReference>
<dbReference type="EMBL" id="JARAWC010000025">
    <property type="protein sequence ID" value="MDX2963881.1"/>
    <property type="molecule type" value="Genomic_DNA"/>
</dbReference>
<dbReference type="AlphaFoldDB" id="A0AAP6BFN2"/>
<evidence type="ECO:0000256" key="5">
    <source>
        <dbReference type="ARBA" id="ARBA00022741"/>
    </source>
</evidence>
<evidence type="ECO:0000256" key="9">
    <source>
        <dbReference type="SAM" id="MobiDB-lite"/>
    </source>
</evidence>
<evidence type="ECO:0000256" key="8">
    <source>
        <dbReference type="ARBA" id="ARBA00023012"/>
    </source>
</evidence>
<dbReference type="GeneID" id="87013697"/>
<keyword evidence="5" id="KW-0547">Nucleotide-binding</keyword>
<evidence type="ECO:0000256" key="1">
    <source>
        <dbReference type="ARBA" id="ARBA00000085"/>
    </source>
</evidence>
<keyword evidence="8" id="KW-0902">Two-component regulatory system</keyword>
<feature type="transmembrane region" description="Helical" evidence="10">
    <location>
        <begin position="52"/>
        <end position="74"/>
    </location>
</feature>
<keyword evidence="10" id="KW-0812">Transmembrane</keyword>
<accession>A0AAP6BFN2</accession>
<evidence type="ECO:0000313" key="16">
    <source>
        <dbReference type="Proteomes" id="UP001272987"/>
    </source>
</evidence>
<keyword evidence="4" id="KW-0808">Transferase</keyword>
<dbReference type="GO" id="GO:0046983">
    <property type="term" value="F:protein dimerization activity"/>
    <property type="evidence" value="ECO:0007669"/>
    <property type="project" value="InterPro"/>
</dbReference>
<dbReference type="PANTHER" id="PTHR24421">
    <property type="entry name" value="NITRATE/NITRITE SENSOR PROTEIN NARX-RELATED"/>
    <property type="match status" value="1"/>
</dbReference>
<feature type="transmembrane region" description="Helical" evidence="10">
    <location>
        <begin position="105"/>
        <end position="125"/>
    </location>
</feature>
<dbReference type="InterPro" id="IPR036890">
    <property type="entry name" value="HATPase_C_sf"/>
</dbReference>
<reference evidence="14 16" key="1">
    <citation type="journal article" date="2023" name="Microb. Genom.">
        <title>Mesoterricola silvestris gen. nov., sp. nov., Mesoterricola sediminis sp. nov., Geothrix oryzae sp. nov., Geothrix edaphica sp. nov., Geothrix rubra sp. nov., and Geothrix limicola sp. nov., six novel members of Acidobacteriota isolated from soils.</title>
        <authorList>
            <person name="Weisberg A.J."/>
            <person name="Pearce E."/>
            <person name="Kramer C.G."/>
            <person name="Chang J.H."/>
            <person name="Clarke C.R."/>
        </authorList>
    </citation>
    <scope>NUCLEOTIDE SEQUENCE</scope>
    <source>
        <strain evidence="15 16">NB05-1H</strain>
        <strain evidence="14">NRRL_B-16521</strain>
    </source>
</reference>
<name>A0AAP6BFN2_9ACTN</name>
<comment type="catalytic activity">
    <reaction evidence="1">
        <text>ATP + protein L-histidine = ADP + protein N-phospho-L-histidine.</text>
        <dbReference type="EC" id="2.7.13.3"/>
    </reaction>
</comment>
<dbReference type="InterPro" id="IPR050482">
    <property type="entry name" value="Sensor_HK_TwoCompSys"/>
</dbReference>
<dbReference type="InterPro" id="IPR003594">
    <property type="entry name" value="HATPase_dom"/>
</dbReference>
<proteinExistence type="predicted"/>
<feature type="region of interest" description="Disordered" evidence="9">
    <location>
        <begin position="345"/>
        <end position="369"/>
    </location>
</feature>
<dbReference type="PANTHER" id="PTHR24421:SF10">
    <property type="entry name" value="NITRATE_NITRITE SENSOR PROTEIN NARQ"/>
    <property type="match status" value="1"/>
</dbReference>
<keyword evidence="10" id="KW-1133">Transmembrane helix</keyword>
<evidence type="ECO:0000256" key="3">
    <source>
        <dbReference type="ARBA" id="ARBA00022553"/>
    </source>
</evidence>
<dbReference type="InterPro" id="IPR011712">
    <property type="entry name" value="Sig_transdc_His_kin_sub3_dim/P"/>
</dbReference>
<feature type="region of interest" description="Disordered" evidence="9">
    <location>
        <begin position="242"/>
        <end position="265"/>
    </location>
</feature>
<dbReference type="CDD" id="cd16917">
    <property type="entry name" value="HATPase_UhpB-NarQ-NarX-like"/>
    <property type="match status" value="1"/>
</dbReference>
<feature type="transmembrane region" description="Helical" evidence="10">
    <location>
        <begin position="27"/>
        <end position="45"/>
    </location>
</feature>
<evidence type="ECO:0000256" key="11">
    <source>
        <dbReference type="SAM" id="SignalP"/>
    </source>
</evidence>
<dbReference type="GO" id="GO:0005524">
    <property type="term" value="F:ATP binding"/>
    <property type="evidence" value="ECO:0007669"/>
    <property type="project" value="UniProtKB-KW"/>
</dbReference>